<keyword evidence="2" id="KW-0472">Membrane</keyword>
<gene>
    <name evidence="3" type="ORF">GSOID_T00027446001</name>
</gene>
<keyword evidence="2" id="KW-1133">Transmembrane helix</keyword>
<evidence type="ECO:0000256" key="2">
    <source>
        <dbReference type="SAM" id="Phobius"/>
    </source>
</evidence>
<evidence type="ECO:0000313" key="3">
    <source>
        <dbReference type="EMBL" id="CBY35618.1"/>
    </source>
</evidence>
<accession>E4YJF7</accession>
<protein>
    <submittedName>
        <fullName evidence="3">Uncharacterized protein</fullName>
    </submittedName>
</protein>
<evidence type="ECO:0000256" key="1">
    <source>
        <dbReference type="SAM" id="MobiDB-lite"/>
    </source>
</evidence>
<keyword evidence="2" id="KW-0812">Transmembrane</keyword>
<dbReference type="Proteomes" id="UP000011014">
    <property type="component" value="Unassembled WGS sequence"/>
</dbReference>
<organism evidence="3">
    <name type="scientific">Oikopleura dioica</name>
    <name type="common">Tunicate</name>
    <dbReference type="NCBI Taxonomy" id="34765"/>
    <lineage>
        <taxon>Eukaryota</taxon>
        <taxon>Metazoa</taxon>
        <taxon>Chordata</taxon>
        <taxon>Tunicata</taxon>
        <taxon>Appendicularia</taxon>
        <taxon>Copelata</taxon>
        <taxon>Oikopleuridae</taxon>
        <taxon>Oikopleura</taxon>
    </lineage>
</organism>
<dbReference type="AlphaFoldDB" id="E4YJF7"/>
<feature type="transmembrane region" description="Helical" evidence="2">
    <location>
        <begin position="7"/>
        <end position="25"/>
    </location>
</feature>
<feature type="region of interest" description="Disordered" evidence="1">
    <location>
        <begin position="172"/>
        <end position="193"/>
    </location>
</feature>
<name>E4YJF7_OIKDI</name>
<feature type="compositionally biased region" description="Acidic residues" evidence="1">
    <location>
        <begin position="172"/>
        <end position="188"/>
    </location>
</feature>
<proteinExistence type="predicted"/>
<feature type="transmembrane region" description="Helical" evidence="2">
    <location>
        <begin position="136"/>
        <end position="158"/>
    </location>
</feature>
<dbReference type="EMBL" id="FN654654">
    <property type="protein sequence ID" value="CBY35618.1"/>
    <property type="molecule type" value="Genomic_DNA"/>
</dbReference>
<reference evidence="3" key="1">
    <citation type="journal article" date="2010" name="Science">
        <title>Plasticity of animal genome architecture unmasked by rapid evolution of a pelagic tunicate.</title>
        <authorList>
            <person name="Denoeud F."/>
            <person name="Henriet S."/>
            <person name="Mungpakdee S."/>
            <person name="Aury J.M."/>
            <person name="Da Silva C."/>
            <person name="Brinkmann H."/>
            <person name="Mikhaleva J."/>
            <person name="Olsen L.C."/>
            <person name="Jubin C."/>
            <person name="Canestro C."/>
            <person name="Bouquet J.M."/>
            <person name="Danks G."/>
            <person name="Poulain J."/>
            <person name="Campsteijn C."/>
            <person name="Adamski M."/>
            <person name="Cross I."/>
            <person name="Yadetie F."/>
            <person name="Muffato M."/>
            <person name="Louis A."/>
            <person name="Butcher S."/>
            <person name="Tsagkogeorga G."/>
            <person name="Konrad A."/>
            <person name="Singh S."/>
            <person name="Jensen M.F."/>
            <person name="Cong E.H."/>
            <person name="Eikeseth-Otteraa H."/>
            <person name="Noel B."/>
            <person name="Anthouard V."/>
            <person name="Porcel B.M."/>
            <person name="Kachouri-Lafond R."/>
            <person name="Nishino A."/>
            <person name="Ugolini M."/>
            <person name="Chourrout P."/>
            <person name="Nishida H."/>
            <person name="Aasland R."/>
            <person name="Huzurbazar S."/>
            <person name="Westhof E."/>
            <person name="Delsuc F."/>
            <person name="Lehrach H."/>
            <person name="Reinhardt R."/>
            <person name="Weissenbach J."/>
            <person name="Roy S.W."/>
            <person name="Artiguenave F."/>
            <person name="Postlethwait J.H."/>
            <person name="Manak J.R."/>
            <person name="Thompson E.M."/>
            <person name="Jaillon O."/>
            <person name="Du Pasquier L."/>
            <person name="Boudinot P."/>
            <person name="Liberles D.A."/>
            <person name="Volff J.N."/>
            <person name="Philippe H."/>
            <person name="Lenhard B."/>
            <person name="Roest Crollius H."/>
            <person name="Wincker P."/>
            <person name="Chourrout D."/>
        </authorList>
    </citation>
    <scope>NUCLEOTIDE SEQUENCE [LARGE SCALE GENOMIC DNA]</scope>
</reference>
<sequence>MPLQFKLFVGVIFGTTFSVLYNKVWRAYFPLEQVETSLVCDQGTLWNPETSKCVSVQNQQSPVVALISYFSDVYNEIIRPEEQAVVPYCNDGFVLNTETNVCDEIETPIDVVAKWLLEKHQTFVLPFTGDDHVSNFNALVALACAVFVGVSFMILPLFSGLAKLAYRVTGHEDEETSNTDENDNENEPLGEHYQKMAQEFLDGSVNTVGAGDAPEL</sequence>